<gene>
    <name evidence="1" type="ORF">KME15_16555</name>
</gene>
<sequence length="131" mass="14094">MPTRKAVTTKPTEPEIQDIKASAQIETSTQPIAQSLPAIDELIARHAEPLAVELLESRLTSAIHTHIRRLLTSQVPADIAQRQSLFRRIGLIAAGSALSEAFGAFSQDAQSHLEEMKTTALPASTNGSKSI</sequence>
<reference evidence="1" key="2">
    <citation type="journal article" date="2022" name="Microbiol. Resour. Announc.">
        <title>Metagenome Sequencing to Explore Phylogenomics of Terrestrial Cyanobacteria.</title>
        <authorList>
            <person name="Ward R.D."/>
            <person name="Stajich J.E."/>
            <person name="Johansen J.R."/>
            <person name="Huntemann M."/>
            <person name="Clum A."/>
            <person name="Foster B."/>
            <person name="Foster B."/>
            <person name="Roux S."/>
            <person name="Palaniappan K."/>
            <person name="Varghese N."/>
            <person name="Mukherjee S."/>
            <person name="Reddy T.B.K."/>
            <person name="Daum C."/>
            <person name="Copeland A."/>
            <person name="Chen I.A."/>
            <person name="Ivanova N.N."/>
            <person name="Kyrpides N.C."/>
            <person name="Shapiro N."/>
            <person name="Eloe-Fadrosh E.A."/>
            <person name="Pietrasiak N."/>
        </authorList>
    </citation>
    <scope>NUCLEOTIDE SEQUENCE</scope>
    <source>
        <strain evidence="1">UHER 2000/2452</strain>
    </source>
</reference>
<protein>
    <submittedName>
        <fullName evidence="1">Uncharacterized protein</fullName>
    </submittedName>
</protein>
<reference evidence="1" key="1">
    <citation type="submission" date="2021-05" db="EMBL/GenBank/DDBJ databases">
        <authorList>
            <person name="Pietrasiak N."/>
            <person name="Ward R."/>
            <person name="Stajich J.E."/>
            <person name="Kurbessoian T."/>
        </authorList>
    </citation>
    <scope>NUCLEOTIDE SEQUENCE</scope>
    <source>
        <strain evidence="1">UHER 2000/2452</strain>
    </source>
</reference>
<dbReference type="AlphaFoldDB" id="A0A951QF86"/>
<dbReference type="EMBL" id="JAHHHD010000019">
    <property type="protein sequence ID" value="MBW4660288.1"/>
    <property type="molecule type" value="Genomic_DNA"/>
</dbReference>
<dbReference type="Proteomes" id="UP000757435">
    <property type="component" value="Unassembled WGS sequence"/>
</dbReference>
<accession>A0A951QF86</accession>
<name>A0A951QF86_9CYAN</name>
<comment type="caution">
    <text evidence="1">The sequence shown here is derived from an EMBL/GenBank/DDBJ whole genome shotgun (WGS) entry which is preliminary data.</text>
</comment>
<organism evidence="1 2">
    <name type="scientific">Drouetiella hepatica Uher 2000/2452</name>
    <dbReference type="NCBI Taxonomy" id="904376"/>
    <lineage>
        <taxon>Bacteria</taxon>
        <taxon>Bacillati</taxon>
        <taxon>Cyanobacteriota</taxon>
        <taxon>Cyanophyceae</taxon>
        <taxon>Oculatellales</taxon>
        <taxon>Oculatellaceae</taxon>
        <taxon>Drouetiella</taxon>
    </lineage>
</organism>
<proteinExistence type="predicted"/>
<evidence type="ECO:0000313" key="1">
    <source>
        <dbReference type="EMBL" id="MBW4660288.1"/>
    </source>
</evidence>
<evidence type="ECO:0000313" key="2">
    <source>
        <dbReference type="Proteomes" id="UP000757435"/>
    </source>
</evidence>